<feature type="domain" description="Major facilitator superfamily (MFS) profile" evidence="7">
    <location>
        <begin position="234"/>
        <end position="663"/>
    </location>
</feature>
<evidence type="ECO:0000256" key="3">
    <source>
        <dbReference type="ARBA" id="ARBA00022989"/>
    </source>
</evidence>
<dbReference type="CDD" id="cd17323">
    <property type="entry name" value="MFS_Tpo1_MDR_like"/>
    <property type="match status" value="1"/>
</dbReference>
<gene>
    <name evidence="8" type="ORF">DASB73_027100</name>
</gene>
<dbReference type="PROSITE" id="PS50850">
    <property type="entry name" value="MFS"/>
    <property type="match status" value="1"/>
</dbReference>
<feature type="transmembrane region" description="Helical" evidence="6">
    <location>
        <begin position="635"/>
        <end position="657"/>
    </location>
</feature>
<comment type="caution">
    <text evidence="8">The sequence shown here is derived from an EMBL/GenBank/DDBJ whole genome shotgun (WGS) entry which is preliminary data.</text>
</comment>
<feature type="compositionally biased region" description="Polar residues" evidence="5">
    <location>
        <begin position="111"/>
        <end position="122"/>
    </location>
</feature>
<evidence type="ECO:0000256" key="5">
    <source>
        <dbReference type="SAM" id="MobiDB-lite"/>
    </source>
</evidence>
<dbReference type="Proteomes" id="UP001362899">
    <property type="component" value="Unassembled WGS sequence"/>
</dbReference>
<evidence type="ECO:0000313" key="8">
    <source>
        <dbReference type="EMBL" id="GMM51747.1"/>
    </source>
</evidence>
<name>A0AAV5RKZ9_STABA</name>
<feature type="transmembrane region" description="Helical" evidence="6">
    <location>
        <begin position="569"/>
        <end position="596"/>
    </location>
</feature>
<comment type="subcellular location">
    <subcellularLocation>
        <location evidence="1">Membrane</location>
        <topology evidence="1">Multi-pass membrane protein</topology>
    </subcellularLocation>
</comment>
<dbReference type="SUPFAM" id="SSF103473">
    <property type="entry name" value="MFS general substrate transporter"/>
    <property type="match status" value="1"/>
</dbReference>
<evidence type="ECO:0000256" key="1">
    <source>
        <dbReference type="ARBA" id="ARBA00004141"/>
    </source>
</evidence>
<feature type="compositionally biased region" description="Polar residues" evidence="5">
    <location>
        <begin position="61"/>
        <end position="86"/>
    </location>
</feature>
<reference evidence="8 9" key="1">
    <citation type="journal article" date="2023" name="Elife">
        <title>Identification of key yeast species and microbe-microbe interactions impacting larval growth of Drosophila in the wild.</title>
        <authorList>
            <person name="Mure A."/>
            <person name="Sugiura Y."/>
            <person name="Maeda R."/>
            <person name="Honda K."/>
            <person name="Sakurai N."/>
            <person name="Takahashi Y."/>
            <person name="Watada M."/>
            <person name="Katoh T."/>
            <person name="Gotoh A."/>
            <person name="Gotoh Y."/>
            <person name="Taniguchi I."/>
            <person name="Nakamura K."/>
            <person name="Hayashi T."/>
            <person name="Katayama T."/>
            <person name="Uemura T."/>
            <person name="Hattori Y."/>
        </authorList>
    </citation>
    <scope>NUCLEOTIDE SEQUENCE [LARGE SCALE GENOMIC DNA]</scope>
    <source>
        <strain evidence="8 9">SB-73</strain>
    </source>
</reference>
<dbReference type="PANTHER" id="PTHR23502">
    <property type="entry name" value="MAJOR FACILITATOR SUPERFAMILY"/>
    <property type="match status" value="1"/>
</dbReference>
<feature type="transmembrane region" description="Helical" evidence="6">
    <location>
        <begin position="608"/>
        <end position="629"/>
    </location>
</feature>
<dbReference type="Pfam" id="PF07690">
    <property type="entry name" value="MFS_1"/>
    <property type="match status" value="1"/>
</dbReference>
<dbReference type="InterPro" id="IPR011701">
    <property type="entry name" value="MFS"/>
</dbReference>
<feature type="transmembrane region" description="Helical" evidence="6">
    <location>
        <begin position="301"/>
        <end position="323"/>
    </location>
</feature>
<dbReference type="InterPro" id="IPR036259">
    <property type="entry name" value="MFS_trans_sf"/>
</dbReference>
<dbReference type="GO" id="GO:0022857">
    <property type="term" value="F:transmembrane transporter activity"/>
    <property type="evidence" value="ECO:0007669"/>
    <property type="project" value="InterPro"/>
</dbReference>
<evidence type="ECO:0000259" key="7">
    <source>
        <dbReference type="PROSITE" id="PS50850"/>
    </source>
</evidence>
<feature type="transmembrane region" description="Helical" evidence="6">
    <location>
        <begin position="359"/>
        <end position="380"/>
    </location>
</feature>
<dbReference type="AlphaFoldDB" id="A0AAV5RKZ9"/>
<protein>
    <submittedName>
        <fullName evidence="8">Yhk8 protein</fullName>
    </submittedName>
</protein>
<keyword evidence="9" id="KW-1185">Reference proteome</keyword>
<feature type="transmembrane region" description="Helical" evidence="6">
    <location>
        <begin position="465"/>
        <end position="488"/>
    </location>
</feature>
<evidence type="ECO:0000256" key="6">
    <source>
        <dbReference type="SAM" id="Phobius"/>
    </source>
</evidence>
<feature type="region of interest" description="Disordered" evidence="5">
    <location>
        <begin position="1"/>
        <end position="149"/>
    </location>
</feature>
<organism evidence="8 9">
    <name type="scientific">Starmerella bacillaris</name>
    <name type="common">Yeast</name>
    <name type="synonym">Candida zemplinina</name>
    <dbReference type="NCBI Taxonomy" id="1247836"/>
    <lineage>
        <taxon>Eukaryota</taxon>
        <taxon>Fungi</taxon>
        <taxon>Dikarya</taxon>
        <taxon>Ascomycota</taxon>
        <taxon>Saccharomycotina</taxon>
        <taxon>Dipodascomycetes</taxon>
        <taxon>Dipodascales</taxon>
        <taxon>Trichomonascaceae</taxon>
        <taxon>Starmerella</taxon>
    </lineage>
</organism>
<feature type="transmembrane region" description="Helical" evidence="6">
    <location>
        <begin position="329"/>
        <end position="347"/>
    </location>
</feature>
<dbReference type="GO" id="GO:0005886">
    <property type="term" value="C:plasma membrane"/>
    <property type="evidence" value="ECO:0007669"/>
    <property type="project" value="TreeGrafter"/>
</dbReference>
<keyword evidence="3 6" id="KW-1133">Transmembrane helix</keyword>
<feature type="transmembrane region" description="Helical" evidence="6">
    <location>
        <begin position="400"/>
        <end position="419"/>
    </location>
</feature>
<dbReference type="FunFam" id="1.20.1250.20:FF:000011">
    <property type="entry name" value="MFS multidrug transporter, putative"/>
    <property type="match status" value="1"/>
</dbReference>
<dbReference type="PANTHER" id="PTHR23502:SF190">
    <property type="entry name" value="YALI0F08063P"/>
    <property type="match status" value="1"/>
</dbReference>
<accession>A0AAV5RKZ9</accession>
<feature type="transmembrane region" description="Helical" evidence="6">
    <location>
        <begin position="269"/>
        <end position="289"/>
    </location>
</feature>
<sequence>MTTEGFEPSPPERPAPEAGALDHSARLPVPSNTVSKATNPLRAQTVMSQDVEGSADHKSIQSHISHTSQGSINSHGSEPTKILSSHSAHENEQTTINNLETKCGKDIPPTLKQNNGARKSTPSISSISSLTNPIQRKQTSKSDWESESSATVFPYHENVDGAQVDELPQSMFESLELRLSRTRDSDFSQINEKLDLGELTRKRDEAEEKYPNFNVYLEQEELPINWPTNKKIYHTIGYGITTFASQFNASLISPSNEAIGKEFHVGREVGTLIFSIYVLGQTVGPMIFAPLSEVSGRKIGVFIPCMIAGIWTCVAACASSAWSLMVFRFIAGVFSAAPIVSSGGALGDLWKPKQRASALVLYSLCIIIGSAAAPVIGALLDVTGSYGWRWGCWLNGILQILLPTINLFTLTETYGPVLAKKKAQYLRHKTGVWDLHADLDMYSLSLSEFIQIHCMRPILMFATPIIFVLVIYCAFVYGLLFLAIATVGMEFQKYHHFSKVASYCPLLAIFPGFATGCFVNVLNSRRYARLSDKKGGNVPPEERLPAMMTAGWFMPCGLFIYGWTMNEHIHWFVPIIGIAFMGGGISIVFQGCLVYMVDVYTKYSASAIAANTVMRSVFGGVFPLFAYQMFVGMGIHWAASLLGFVGLILWPMSWVFYFTGARIRKYNPYGKLLS</sequence>
<evidence type="ECO:0000256" key="2">
    <source>
        <dbReference type="ARBA" id="ARBA00022692"/>
    </source>
</evidence>
<dbReference type="InterPro" id="IPR020846">
    <property type="entry name" value="MFS_dom"/>
</dbReference>
<evidence type="ECO:0000256" key="4">
    <source>
        <dbReference type="ARBA" id="ARBA00023136"/>
    </source>
</evidence>
<keyword evidence="4 6" id="KW-0472">Membrane</keyword>
<dbReference type="EMBL" id="BTGC01000008">
    <property type="protein sequence ID" value="GMM51747.1"/>
    <property type="molecule type" value="Genomic_DNA"/>
</dbReference>
<feature type="transmembrane region" description="Helical" evidence="6">
    <location>
        <begin position="544"/>
        <end position="563"/>
    </location>
</feature>
<feature type="transmembrane region" description="Helical" evidence="6">
    <location>
        <begin position="500"/>
        <end position="523"/>
    </location>
</feature>
<proteinExistence type="predicted"/>
<feature type="compositionally biased region" description="Polar residues" evidence="5">
    <location>
        <begin position="30"/>
        <end position="48"/>
    </location>
</feature>
<dbReference type="Gene3D" id="1.20.1250.20">
    <property type="entry name" value="MFS general substrate transporter like domains"/>
    <property type="match status" value="1"/>
</dbReference>
<evidence type="ECO:0000313" key="9">
    <source>
        <dbReference type="Proteomes" id="UP001362899"/>
    </source>
</evidence>
<keyword evidence="2 6" id="KW-0812">Transmembrane</keyword>